<dbReference type="InterPro" id="IPR016181">
    <property type="entry name" value="Acyl_CoA_acyltransferase"/>
</dbReference>
<dbReference type="AlphaFoldDB" id="A0A2H0YWH0"/>
<dbReference type="Proteomes" id="UP000231542">
    <property type="component" value="Unassembled WGS sequence"/>
</dbReference>
<dbReference type="EMBL" id="PEXU01000020">
    <property type="protein sequence ID" value="PIS42786.1"/>
    <property type="molecule type" value="Genomic_DNA"/>
</dbReference>
<evidence type="ECO:0000313" key="2">
    <source>
        <dbReference type="Proteomes" id="UP000231542"/>
    </source>
</evidence>
<gene>
    <name evidence="1" type="ORF">COT24_01785</name>
</gene>
<dbReference type="SUPFAM" id="SSF55729">
    <property type="entry name" value="Acyl-CoA N-acyltransferases (Nat)"/>
    <property type="match status" value="1"/>
</dbReference>
<proteinExistence type="predicted"/>
<dbReference type="Gene3D" id="3.40.630.30">
    <property type="match status" value="1"/>
</dbReference>
<organism evidence="1 2">
    <name type="scientific">Candidatus Kerfeldbacteria bacterium CG08_land_8_20_14_0_20_40_16</name>
    <dbReference type="NCBI Taxonomy" id="2014244"/>
    <lineage>
        <taxon>Bacteria</taxon>
        <taxon>Candidatus Kerfeldiibacteriota</taxon>
    </lineage>
</organism>
<evidence type="ECO:0000313" key="1">
    <source>
        <dbReference type="EMBL" id="PIS42786.1"/>
    </source>
</evidence>
<comment type="caution">
    <text evidence="1">The sequence shown here is derived from an EMBL/GenBank/DDBJ whole genome shotgun (WGS) entry which is preliminary data.</text>
</comment>
<accession>A0A2H0YWH0</accession>
<evidence type="ECO:0008006" key="3">
    <source>
        <dbReference type="Google" id="ProtNLM"/>
    </source>
</evidence>
<reference evidence="1 2" key="1">
    <citation type="submission" date="2017-09" db="EMBL/GenBank/DDBJ databases">
        <title>Depth-based differentiation of microbial function through sediment-hosted aquifers and enrichment of novel symbionts in the deep terrestrial subsurface.</title>
        <authorList>
            <person name="Probst A.J."/>
            <person name="Ladd B."/>
            <person name="Jarett J.K."/>
            <person name="Geller-Mcgrath D.E."/>
            <person name="Sieber C.M."/>
            <person name="Emerson J.B."/>
            <person name="Anantharaman K."/>
            <person name="Thomas B.C."/>
            <person name="Malmstrom R."/>
            <person name="Stieglmeier M."/>
            <person name="Klingl A."/>
            <person name="Woyke T."/>
            <person name="Ryan C.M."/>
            <person name="Banfield J.F."/>
        </authorList>
    </citation>
    <scope>NUCLEOTIDE SEQUENCE [LARGE SCALE GENOMIC DNA]</scope>
    <source>
        <strain evidence="1">CG08_land_8_20_14_0_20_40_16</strain>
    </source>
</reference>
<sequence>MATNITVTLNVPPSRISELIALFKEVAIDEMGWPAEDLIKNHVSGKEALSQDFVVIENDVVVGATKVIISRPFPVELPFPEVVSMIDRDSKQGRVVEVALTAVKNNKRGDLSIMLHLYRSLYHWSCQQGIIAWYSVQERKVTRLYRRLGLPFQELTEGRYYWRGFSYPCRLSIREAEKSVQTTHPKLWLFFKEE</sequence>
<protein>
    <recommendedName>
        <fullName evidence="3">N-acetyltransferase domain-containing protein</fullName>
    </recommendedName>
</protein>
<name>A0A2H0YWH0_9BACT</name>